<dbReference type="PANTHER" id="PTHR32071:SF113">
    <property type="entry name" value="ALGINATE BIOSYNTHESIS TRANSCRIPTIONAL REGULATORY PROTEIN ALGB"/>
    <property type="match status" value="1"/>
</dbReference>
<evidence type="ECO:0000256" key="4">
    <source>
        <dbReference type="ARBA" id="ARBA00023125"/>
    </source>
</evidence>
<dbReference type="PROSITE" id="PS50045">
    <property type="entry name" value="SIGMA54_INTERACT_4"/>
    <property type="match status" value="1"/>
</dbReference>
<gene>
    <name evidence="9" type="ORF">CRENPOLYSF2_320004</name>
</gene>
<dbReference type="AlphaFoldDB" id="A0A1R4HAI3"/>
<dbReference type="InterPro" id="IPR014264">
    <property type="entry name" value="PEP-CTERM_resp_reg"/>
</dbReference>
<proteinExistence type="predicted"/>
<evidence type="ECO:0000313" key="9">
    <source>
        <dbReference type="EMBL" id="SJM93268.1"/>
    </source>
</evidence>
<evidence type="ECO:0000256" key="2">
    <source>
        <dbReference type="ARBA" id="ARBA00022840"/>
    </source>
</evidence>
<feature type="modified residue" description="4-aspartylphosphate" evidence="6">
    <location>
        <position position="53"/>
    </location>
</feature>
<dbReference type="PRINTS" id="PR01590">
    <property type="entry name" value="HTHFIS"/>
</dbReference>
<dbReference type="InterPro" id="IPR058031">
    <property type="entry name" value="AAA_lid_NorR"/>
</dbReference>
<dbReference type="InterPro" id="IPR001789">
    <property type="entry name" value="Sig_transdc_resp-reg_receiver"/>
</dbReference>
<dbReference type="FunFam" id="3.40.50.300:FF:000006">
    <property type="entry name" value="DNA-binding transcriptional regulator NtrC"/>
    <property type="match status" value="1"/>
</dbReference>
<dbReference type="GO" id="GO:0006355">
    <property type="term" value="P:regulation of DNA-templated transcription"/>
    <property type="evidence" value="ECO:0007669"/>
    <property type="project" value="InterPro"/>
</dbReference>
<dbReference type="InterPro" id="IPR002078">
    <property type="entry name" value="Sigma_54_int"/>
</dbReference>
<evidence type="ECO:0000259" key="7">
    <source>
        <dbReference type="PROSITE" id="PS50045"/>
    </source>
</evidence>
<organism evidence="9 10">
    <name type="scientific">Crenothrix polyspora</name>
    <dbReference type="NCBI Taxonomy" id="360316"/>
    <lineage>
        <taxon>Bacteria</taxon>
        <taxon>Pseudomonadati</taxon>
        <taxon>Pseudomonadota</taxon>
        <taxon>Gammaproteobacteria</taxon>
        <taxon>Methylococcales</taxon>
        <taxon>Crenotrichaceae</taxon>
        <taxon>Crenothrix</taxon>
    </lineage>
</organism>
<keyword evidence="3" id="KW-0805">Transcription regulation</keyword>
<dbReference type="InterPro" id="IPR025944">
    <property type="entry name" value="Sigma_54_int_dom_CS"/>
</dbReference>
<dbReference type="InterPro" id="IPR027417">
    <property type="entry name" value="P-loop_NTPase"/>
</dbReference>
<dbReference type="OrthoDB" id="9804019at2"/>
<dbReference type="SUPFAM" id="SSF52172">
    <property type="entry name" value="CheY-like"/>
    <property type="match status" value="1"/>
</dbReference>
<dbReference type="CDD" id="cd00009">
    <property type="entry name" value="AAA"/>
    <property type="match status" value="1"/>
</dbReference>
<dbReference type="GO" id="GO:0043565">
    <property type="term" value="F:sequence-specific DNA binding"/>
    <property type="evidence" value="ECO:0007669"/>
    <property type="project" value="InterPro"/>
</dbReference>
<reference evidence="10" key="1">
    <citation type="submission" date="2017-02" db="EMBL/GenBank/DDBJ databases">
        <authorList>
            <person name="Daims H."/>
        </authorList>
    </citation>
    <scope>NUCLEOTIDE SEQUENCE [LARGE SCALE GENOMIC DNA]</scope>
</reference>
<accession>A0A1R4HAI3</accession>
<evidence type="ECO:0000256" key="1">
    <source>
        <dbReference type="ARBA" id="ARBA00022741"/>
    </source>
</evidence>
<feature type="domain" description="Response regulatory" evidence="8">
    <location>
        <begin position="6"/>
        <end position="123"/>
    </location>
</feature>
<protein>
    <submittedName>
        <fullName evidence="9">Response regulator receiver protein</fullName>
    </submittedName>
</protein>
<feature type="domain" description="Sigma-54 factor interaction" evidence="7">
    <location>
        <begin position="146"/>
        <end position="375"/>
    </location>
</feature>
<keyword evidence="1" id="KW-0547">Nucleotide-binding</keyword>
<dbReference type="Pfam" id="PF25601">
    <property type="entry name" value="AAA_lid_14"/>
    <property type="match status" value="1"/>
</dbReference>
<dbReference type="EMBL" id="FUKJ01000246">
    <property type="protein sequence ID" value="SJM93268.1"/>
    <property type="molecule type" value="Genomic_DNA"/>
</dbReference>
<dbReference type="GO" id="GO:0000160">
    <property type="term" value="P:phosphorelay signal transduction system"/>
    <property type="evidence" value="ECO:0007669"/>
    <property type="project" value="InterPro"/>
</dbReference>
<dbReference type="PROSITE" id="PS00688">
    <property type="entry name" value="SIGMA54_INTERACT_3"/>
    <property type="match status" value="1"/>
</dbReference>
<dbReference type="PANTHER" id="PTHR32071">
    <property type="entry name" value="TRANSCRIPTIONAL REGULATORY PROTEIN"/>
    <property type="match status" value="1"/>
</dbReference>
<keyword evidence="4" id="KW-0238">DNA-binding</keyword>
<keyword evidence="5" id="KW-0804">Transcription</keyword>
<dbReference type="InterPro" id="IPR003593">
    <property type="entry name" value="AAA+_ATPase"/>
</dbReference>
<dbReference type="SUPFAM" id="SSF46689">
    <property type="entry name" value="Homeodomain-like"/>
    <property type="match status" value="1"/>
</dbReference>
<name>A0A1R4HAI3_9GAMM</name>
<dbReference type="Gene3D" id="1.10.8.60">
    <property type="match status" value="1"/>
</dbReference>
<dbReference type="Pfam" id="PF02954">
    <property type="entry name" value="HTH_8"/>
    <property type="match status" value="1"/>
</dbReference>
<dbReference type="InterPro" id="IPR011006">
    <property type="entry name" value="CheY-like_superfamily"/>
</dbReference>
<dbReference type="NCBIfam" id="TIGR02915">
    <property type="entry name" value="PEP_resp_reg"/>
    <property type="match status" value="1"/>
</dbReference>
<dbReference type="Pfam" id="PF00072">
    <property type="entry name" value="Response_reg"/>
    <property type="match status" value="1"/>
</dbReference>
<evidence type="ECO:0000256" key="5">
    <source>
        <dbReference type="ARBA" id="ARBA00023163"/>
    </source>
</evidence>
<dbReference type="SMART" id="SM00382">
    <property type="entry name" value="AAA"/>
    <property type="match status" value="1"/>
</dbReference>
<keyword evidence="10" id="KW-1185">Reference proteome</keyword>
<dbReference type="SUPFAM" id="SSF52540">
    <property type="entry name" value="P-loop containing nucleoside triphosphate hydrolases"/>
    <property type="match status" value="1"/>
</dbReference>
<dbReference type="Gene3D" id="3.40.50.2300">
    <property type="match status" value="1"/>
</dbReference>
<keyword evidence="2" id="KW-0067">ATP-binding</keyword>
<dbReference type="PROSITE" id="PS50110">
    <property type="entry name" value="RESPONSE_REGULATORY"/>
    <property type="match status" value="1"/>
</dbReference>
<sequence length="451" mass="50169">MDDKKILLIVEDDPGLQKQLKWSFEAYHTVIAGNRSEAITALRRFTPNVITLDLGLPPDPANASEGLETLKEILELAPATKVIVVTGNDDRDNAITAIAMGAYDFYQKPVDIDVLGLIIERAFQLYNLEKEYITLQRKSAEPLAGIIASSKKMQELSRMIERVAPANVTTLLLGESGTGKEVLAKAIHGLSDRSNHPFVAVNCAAIPENLLESELFGYEKGAFTGAAQQTKGKIEYANKGTFFLDEIGDLPLALQAKLLRFLQERTIERIGGRQEIPVDVRIVCATHQNLQALIDSGKFRSDLYYRISEMVINIPPLREREGDAIEIATVLLRRYCELNNKKIKGFSKAAAKAIESYPWPGNIRELENKIKRAVIMADENNITFDDLELDQSSDVAIPLNLREVRESSETLAIKRALSHSNNNISNTAKLLGITRPTLYALFEKYSISVND</sequence>
<dbReference type="RefSeq" id="WP_087147320.1">
    <property type="nucleotide sequence ID" value="NZ_FUKJ01000246.1"/>
</dbReference>
<evidence type="ECO:0000256" key="3">
    <source>
        <dbReference type="ARBA" id="ARBA00023015"/>
    </source>
</evidence>
<evidence type="ECO:0000259" key="8">
    <source>
        <dbReference type="PROSITE" id="PS50110"/>
    </source>
</evidence>
<dbReference type="Pfam" id="PF00158">
    <property type="entry name" value="Sigma54_activat"/>
    <property type="match status" value="1"/>
</dbReference>
<dbReference type="InterPro" id="IPR002197">
    <property type="entry name" value="HTH_Fis"/>
</dbReference>
<dbReference type="PROSITE" id="PS00676">
    <property type="entry name" value="SIGMA54_INTERACT_2"/>
    <property type="match status" value="1"/>
</dbReference>
<dbReference type="Gene3D" id="3.40.50.300">
    <property type="entry name" value="P-loop containing nucleotide triphosphate hydrolases"/>
    <property type="match status" value="1"/>
</dbReference>
<dbReference type="SMART" id="SM00448">
    <property type="entry name" value="REC"/>
    <property type="match status" value="1"/>
</dbReference>
<evidence type="ECO:0000256" key="6">
    <source>
        <dbReference type="PROSITE-ProRule" id="PRU00169"/>
    </source>
</evidence>
<dbReference type="InterPro" id="IPR009057">
    <property type="entry name" value="Homeodomain-like_sf"/>
</dbReference>
<dbReference type="Gene3D" id="1.10.10.60">
    <property type="entry name" value="Homeodomain-like"/>
    <property type="match status" value="1"/>
</dbReference>
<dbReference type="InterPro" id="IPR025943">
    <property type="entry name" value="Sigma_54_int_dom_ATP-bd_2"/>
</dbReference>
<keyword evidence="6" id="KW-0597">Phosphoprotein</keyword>
<dbReference type="GO" id="GO:0005524">
    <property type="term" value="F:ATP binding"/>
    <property type="evidence" value="ECO:0007669"/>
    <property type="project" value="UniProtKB-KW"/>
</dbReference>
<dbReference type="Proteomes" id="UP000195442">
    <property type="component" value="Unassembled WGS sequence"/>
</dbReference>
<evidence type="ECO:0000313" key="10">
    <source>
        <dbReference type="Proteomes" id="UP000195442"/>
    </source>
</evidence>